<sequence>MKWKEIGQEEELLKEFQWAEEHVRDEDVPQPAPDEFEMIMKRIEEECRR</sequence>
<evidence type="ECO:0000313" key="1">
    <source>
        <dbReference type="EMBL" id="MEQ2427308.1"/>
    </source>
</evidence>
<dbReference type="RefSeq" id="WP_008718194.1">
    <property type="nucleotide sequence ID" value="NZ_JAJFDX010000001.1"/>
</dbReference>
<dbReference type="Proteomes" id="UP001454086">
    <property type="component" value="Unassembled WGS sequence"/>
</dbReference>
<comment type="caution">
    <text evidence="1">The sequence shown here is derived from an EMBL/GenBank/DDBJ whole genome shotgun (WGS) entry which is preliminary data.</text>
</comment>
<keyword evidence="2" id="KW-1185">Reference proteome</keyword>
<name>A0ABV1DC15_9FIRM</name>
<reference evidence="1 2" key="1">
    <citation type="submission" date="2024-03" db="EMBL/GenBank/DDBJ databases">
        <title>Human intestinal bacterial collection.</title>
        <authorList>
            <person name="Pauvert C."/>
            <person name="Hitch T.C.A."/>
            <person name="Clavel T."/>
        </authorList>
    </citation>
    <scope>NUCLEOTIDE SEQUENCE [LARGE SCALE GENOMIC DNA]</scope>
    <source>
        <strain evidence="1 2">CLA-SR-H021</strain>
    </source>
</reference>
<dbReference type="EMBL" id="JBBMFM010000098">
    <property type="protein sequence ID" value="MEQ2427308.1"/>
    <property type="molecule type" value="Genomic_DNA"/>
</dbReference>
<organism evidence="1 2">
    <name type="scientific">Enterocloster hominis</name>
    <name type="common">ex Hitch et al. 2024</name>
    <dbReference type="NCBI Taxonomy" id="1917870"/>
    <lineage>
        <taxon>Bacteria</taxon>
        <taxon>Bacillati</taxon>
        <taxon>Bacillota</taxon>
        <taxon>Clostridia</taxon>
        <taxon>Lachnospirales</taxon>
        <taxon>Lachnospiraceae</taxon>
        <taxon>Enterocloster</taxon>
    </lineage>
</organism>
<proteinExistence type="predicted"/>
<evidence type="ECO:0000313" key="2">
    <source>
        <dbReference type="Proteomes" id="UP001454086"/>
    </source>
</evidence>
<accession>A0ABV1DC15</accession>
<protein>
    <submittedName>
        <fullName evidence="1">Uncharacterized protein</fullName>
    </submittedName>
</protein>
<gene>
    <name evidence="1" type="ORF">WMQ36_20290</name>
</gene>